<name>A0ACC0A8L6_CATRO</name>
<dbReference type="Proteomes" id="UP001060085">
    <property type="component" value="Linkage Group LG06"/>
</dbReference>
<evidence type="ECO:0000313" key="2">
    <source>
        <dbReference type="Proteomes" id="UP001060085"/>
    </source>
</evidence>
<gene>
    <name evidence="1" type="ORF">M9H77_25909</name>
</gene>
<reference evidence="2" key="1">
    <citation type="journal article" date="2023" name="Nat. Plants">
        <title>Single-cell RNA sequencing provides a high-resolution roadmap for understanding the multicellular compartmentation of specialized metabolism.</title>
        <authorList>
            <person name="Sun S."/>
            <person name="Shen X."/>
            <person name="Li Y."/>
            <person name="Li Y."/>
            <person name="Wang S."/>
            <person name="Li R."/>
            <person name="Zhang H."/>
            <person name="Shen G."/>
            <person name="Guo B."/>
            <person name="Wei J."/>
            <person name="Xu J."/>
            <person name="St-Pierre B."/>
            <person name="Chen S."/>
            <person name="Sun C."/>
        </authorList>
    </citation>
    <scope>NUCLEOTIDE SEQUENCE [LARGE SCALE GENOMIC DNA]</scope>
</reference>
<keyword evidence="2" id="KW-1185">Reference proteome</keyword>
<evidence type="ECO:0000313" key="1">
    <source>
        <dbReference type="EMBL" id="KAI5657116.1"/>
    </source>
</evidence>
<comment type="caution">
    <text evidence="1">The sequence shown here is derived from an EMBL/GenBank/DDBJ whole genome shotgun (WGS) entry which is preliminary data.</text>
</comment>
<organism evidence="1 2">
    <name type="scientific">Catharanthus roseus</name>
    <name type="common">Madagascar periwinkle</name>
    <name type="synonym">Vinca rosea</name>
    <dbReference type="NCBI Taxonomy" id="4058"/>
    <lineage>
        <taxon>Eukaryota</taxon>
        <taxon>Viridiplantae</taxon>
        <taxon>Streptophyta</taxon>
        <taxon>Embryophyta</taxon>
        <taxon>Tracheophyta</taxon>
        <taxon>Spermatophyta</taxon>
        <taxon>Magnoliopsida</taxon>
        <taxon>eudicotyledons</taxon>
        <taxon>Gunneridae</taxon>
        <taxon>Pentapetalae</taxon>
        <taxon>asterids</taxon>
        <taxon>lamiids</taxon>
        <taxon>Gentianales</taxon>
        <taxon>Apocynaceae</taxon>
        <taxon>Rauvolfioideae</taxon>
        <taxon>Vinceae</taxon>
        <taxon>Catharanthinae</taxon>
        <taxon>Catharanthus</taxon>
    </lineage>
</organism>
<accession>A0ACC0A8L6</accession>
<proteinExistence type="predicted"/>
<sequence>MPGRPEVKRRKDAAEIQEQLEHGRLENRNKKQIRSYNFCSKYSTEHRTSAIDQAQNPGLSRKEAHDMAQRTSATKQVQLIGSSQAPVVISGAQIMPYAHSSKGQNCTTLGYITDN</sequence>
<dbReference type="EMBL" id="CM044706">
    <property type="protein sequence ID" value="KAI5657116.1"/>
    <property type="molecule type" value="Genomic_DNA"/>
</dbReference>
<protein>
    <submittedName>
        <fullName evidence="1">Uncharacterized protein</fullName>
    </submittedName>
</protein>